<evidence type="ECO:0000256" key="1">
    <source>
        <dbReference type="ARBA" id="ARBA00005791"/>
    </source>
</evidence>
<dbReference type="AlphaFoldDB" id="A0A1P8K899"/>
<dbReference type="PANTHER" id="PTHR13887:SF14">
    <property type="entry name" value="DISULFIDE BOND FORMATION PROTEIN D"/>
    <property type="match status" value="1"/>
</dbReference>
<dbReference type="KEGG" id="rsb:RS694_06525"/>
<name>A0A1P8K899_9BURK</name>
<feature type="transmembrane region" description="Helical" evidence="6">
    <location>
        <begin position="6"/>
        <end position="26"/>
    </location>
</feature>
<keyword evidence="6" id="KW-1133">Transmembrane helix</keyword>
<dbReference type="Proteomes" id="UP000186110">
    <property type="component" value="Chromosome"/>
</dbReference>
<evidence type="ECO:0000256" key="3">
    <source>
        <dbReference type="ARBA" id="ARBA00023002"/>
    </source>
</evidence>
<dbReference type="RefSeq" id="WP_029706795.1">
    <property type="nucleotide sequence ID" value="NZ_CP019239.1"/>
</dbReference>
<dbReference type="STRING" id="1484693.RS694_06525"/>
<keyword evidence="2" id="KW-0732">Signal</keyword>
<gene>
    <name evidence="8" type="ORF">RS694_06525</name>
</gene>
<evidence type="ECO:0000256" key="6">
    <source>
        <dbReference type="SAM" id="Phobius"/>
    </source>
</evidence>
<evidence type="ECO:0000313" key="8">
    <source>
        <dbReference type="EMBL" id="APW42223.1"/>
    </source>
</evidence>
<evidence type="ECO:0000259" key="7">
    <source>
        <dbReference type="PROSITE" id="PS51352"/>
    </source>
</evidence>
<evidence type="ECO:0000313" key="9">
    <source>
        <dbReference type="Proteomes" id="UP000186110"/>
    </source>
</evidence>
<keyword evidence="6" id="KW-0472">Membrane</keyword>
<comment type="similarity">
    <text evidence="1">Belongs to the thioredoxin family. DsbA subfamily.</text>
</comment>
<keyword evidence="4" id="KW-1015">Disulfide bond</keyword>
<feature type="domain" description="Thioredoxin" evidence="7">
    <location>
        <begin position="19"/>
        <end position="155"/>
    </location>
</feature>
<dbReference type="Pfam" id="PF13462">
    <property type="entry name" value="Thioredoxin_4"/>
    <property type="match status" value="1"/>
</dbReference>
<keyword evidence="5" id="KW-0676">Redox-active center</keyword>
<keyword evidence="3" id="KW-0560">Oxidoreductase</keyword>
<dbReference type="Gene3D" id="3.40.30.10">
    <property type="entry name" value="Glutaredoxin"/>
    <property type="match status" value="1"/>
</dbReference>
<keyword evidence="9" id="KW-1185">Reference proteome</keyword>
<keyword evidence="6" id="KW-0812">Transmembrane</keyword>
<proteinExistence type="inferred from homology"/>
<accession>A0A1P8K899</accession>
<dbReference type="InterPro" id="IPR012336">
    <property type="entry name" value="Thioredoxin-like_fold"/>
</dbReference>
<dbReference type="GO" id="GO:0016491">
    <property type="term" value="F:oxidoreductase activity"/>
    <property type="evidence" value="ECO:0007669"/>
    <property type="project" value="UniProtKB-KW"/>
</dbReference>
<dbReference type="eggNOG" id="COG1651">
    <property type="taxonomic scope" value="Bacteria"/>
</dbReference>
<evidence type="ECO:0000256" key="2">
    <source>
        <dbReference type="ARBA" id="ARBA00022729"/>
    </source>
</evidence>
<organism evidence="8 9">
    <name type="scientific">Rhodoferax saidenbachensis</name>
    <dbReference type="NCBI Taxonomy" id="1484693"/>
    <lineage>
        <taxon>Bacteria</taxon>
        <taxon>Pseudomonadati</taxon>
        <taxon>Pseudomonadota</taxon>
        <taxon>Betaproteobacteria</taxon>
        <taxon>Burkholderiales</taxon>
        <taxon>Comamonadaceae</taxon>
        <taxon>Rhodoferax</taxon>
    </lineage>
</organism>
<dbReference type="EMBL" id="CP019239">
    <property type="protein sequence ID" value="APW42223.1"/>
    <property type="molecule type" value="Genomic_DNA"/>
</dbReference>
<dbReference type="SUPFAM" id="SSF52833">
    <property type="entry name" value="Thioredoxin-like"/>
    <property type="match status" value="1"/>
</dbReference>
<dbReference type="InterPro" id="IPR013766">
    <property type="entry name" value="Thioredoxin_domain"/>
</dbReference>
<protein>
    <submittedName>
        <fullName evidence="8">Disulfide bond formation protein DsbA</fullName>
    </submittedName>
</protein>
<dbReference type="PROSITE" id="PS51352">
    <property type="entry name" value="THIOREDOXIN_2"/>
    <property type="match status" value="1"/>
</dbReference>
<reference evidence="8 9" key="1">
    <citation type="submission" date="2017-01" db="EMBL/GenBank/DDBJ databases">
        <authorList>
            <person name="Mah S.A."/>
            <person name="Swanson W.J."/>
            <person name="Moy G.W."/>
            <person name="Vacquier V.D."/>
        </authorList>
    </citation>
    <scope>NUCLEOTIDE SEQUENCE [LARGE SCALE GENOMIC DNA]</scope>
    <source>
        <strain evidence="8 9">DSM 22694</strain>
    </source>
</reference>
<evidence type="ECO:0000256" key="5">
    <source>
        <dbReference type="ARBA" id="ARBA00023284"/>
    </source>
</evidence>
<dbReference type="InterPro" id="IPR036249">
    <property type="entry name" value="Thioredoxin-like_sf"/>
</dbReference>
<evidence type="ECO:0000256" key="4">
    <source>
        <dbReference type="ARBA" id="ARBA00023157"/>
    </source>
</evidence>
<dbReference type="PANTHER" id="PTHR13887">
    <property type="entry name" value="GLUTATHIONE S-TRANSFERASE KAPPA"/>
    <property type="match status" value="1"/>
</dbReference>
<sequence length="218" mass="24112">MNSKKITVILLVAIVAVAFLFGMNVYQRRVENAQAEKVSQSESSLVRAHSTILGPQDARVTIVEFFDPACETCRAFYPFVKDLMKKYPNDVRLVIRYAPFHNGSDKVVKMLEAAKRQDKYLPVLEMVLAAQPMWADHGNPNVELAYQAAAQAGLDIKKALADAQDPAIDTALRQDIQDLTTLQVTKTPTFFVNGKGLPTFGSEQLAALVAEEVAKSRK</sequence>